<evidence type="ECO:0008006" key="4">
    <source>
        <dbReference type="Google" id="ProtNLM"/>
    </source>
</evidence>
<keyword evidence="1" id="KW-1133">Transmembrane helix</keyword>
<evidence type="ECO:0000313" key="2">
    <source>
        <dbReference type="EMBL" id="TQE02618.1"/>
    </source>
</evidence>
<accession>A0A540MV26</accession>
<feature type="transmembrane region" description="Helical" evidence="1">
    <location>
        <begin position="145"/>
        <end position="167"/>
    </location>
</feature>
<gene>
    <name evidence="2" type="ORF">C1H46_011774</name>
</gene>
<keyword evidence="1" id="KW-0812">Transmembrane</keyword>
<comment type="caution">
    <text evidence="2">The sequence shown here is derived from an EMBL/GenBank/DDBJ whole genome shotgun (WGS) entry which is preliminary data.</text>
</comment>
<reference evidence="2 3" key="1">
    <citation type="journal article" date="2019" name="G3 (Bethesda)">
        <title>Sequencing of a Wild Apple (Malus baccata) Genome Unravels the Differences Between Cultivated and Wild Apple Species Regarding Disease Resistance and Cold Tolerance.</title>
        <authorList>
            <person name="Chen X."/>
        </authorList>
    </citation>
    <scope>NUCLEOTIDE SEQUENCE [LARGE SCALE GENOMIC DNA]</scope>
    <source>
        <strain evidence="3">cv. Shandingzi</strain>
        <tissue evidence="2">Leaves</tissue>
    </source>
</reference>
<protein>
    <recommendedName>
        <fullName evidence="4">Tetraspanin-19-like</fullName>
    </recommendedName>
</protein>
<organism evidence="2 3">
    <name type="scientific">Malus baccata</name>
    <name type="common">Siberian crab apple</name>
    <name type="synonym">Pyrus baccata</name>
    <dbReference type="NCBI Taxonomy" id="106549"/>
    <lineage>
        <taxon>Eukaryota</taxon>
        <taxon>Viridiplantae</taxon>
        <taxon>Streptophyta</taxon>
        <taxon>Embryophyta</taxon>
        <taxon>Tracheophyta</taxon>
        <taxon>Spermatophyta</taxon>
        <taxon>Magnoliopsida</taxon>
        <taxon>eudicotyledons</taxon>
        <taxon>Gunneridae</taxon>
        <taxon>Pentapetalae</taxon>
        <taxon>rosids</taxon>
        <taxon>fabids</taxon>
        <taxon>Rosales</taxon>
        <taxon>Rosaceae</taxon>
        <taxon>Amygdaloideae</taxon>
        <taxon>Maleae</taxon>
        <taxon>Malus</taxon>
    </lineage>
</organism>
<proteinExistence type="predicted"/>
<keyword evidence="1" id="KW-0472">Membrane</keyword>
<feature type="transmembrane region" description="Helical" evidence="1">
    <location>
        <begin position="84"/>
        <end position="113"/>
    </location>
</feature>
<dbReference type="Proteomes" id="UP000315295">
    <property type="component" value="Unassembled WGS sequence"/>
</dbReference>
<feature type="transmembrane region" description="Helical" evidence="1">
    <location>
        <begin position="55"/>
        <end position="77"/>
    </location>
</feature>
<feature type="transmembrane region" description="Helical" evidence="1">
    <location>
        <begin position="15"/>
        <end position="35"/>
    </location>
</feature>
<dbReference type="AlphaFoldDB" id="A0A540MV26"/>
<keyword evidence="3" id="KW-1185">Reference proteome</keyword>
<evidence type="ECO:0000256" key="1">
    <source>
        <dbReference type="SAM" id="Phobius"/>
    </source>
</evidence>
<name>A0A540MV26_MALBA</name>
<dbReference type="EMBL" id="VIEB01000172">
    <property type="protein sequence ID" value="TQE02618.1"/>
    <property type="molecule type" value="Genomic_DNA"/>
</dbReference>
<dbReference type="STRING" id="106549.A0A540MV26"/>
<sequence>MVGSARLCLHNSMRAVNLFVNICGVGVIIYSLWLIKKWQVGVSELPPVSNVPKPWFIYTCFGMGIAVCLSTLCGHMVANSISSFILFIVSFLYIVSIFCLLCIEVGVIINIFYRMDWEVQFAKYIDEYHTLFKNFLTFHLNMCRLIVVLILIPQIKAIVLAIILWAIGSEPRADQCNYSDVTNFTYSFLAAPTQSLLDISRHGFRNYEVSSTEFENPPRPSFVSNVNRFFRMHFHRRVTVS</sequence>
<evidence type="ECO:0000313" key="3">
    <source>
        <dbReference type="Proteomes" id="UP000315295"/>
    </source>
</evidence>